<dbReference type="Proteomes" id="UP000184452">
    <property type="component" value="Unassembled WGS sequence"/>
</dbReference>
<proteinExistence type="predicted"/>
<protein>
    <submittedName>
        <fullName evidence="1">Uncharacterized protein</fullName>
    </submittedName>
</protein>
<name>A0A1M6W203_9ACTN</name>
<keyword evidence="2" id="KW-1185">Reference proteome</keyword>
<dbReference type="AlphaFoldDB" id="A0A1M6W203"/>
<reference evidence="1 2" key="1">
    <citation type="submission" date="2016-11" db="EMBL/GenBank/DDBJ databases">
        <authorList>
            <person name="Jaros S."/>
            <person name="Januszkiewicz K."/>
            <person name="Wedrychowicz H."/>
        </authorList>
    </citation>
    <scope>NUCLEOTIDE SEQUENCE [LARGE SCALE GENOMIC DNA]</scope>
    <source>
        <strain evidence="1 2">CGMCC 4.5723</strain>
    </source>
</reference>
<evidence type="ECO:0000313" key="1">
    <source>
        <dbReference type="EMBL" id="SHK87750.1"/>
    </source>
</evidence>
<accession>A0A1M6W203</accession>
<organism evidence="1 2">
    <name type="scientific">Nocardiopsis flavescens</name>
    <dbReference type="NCBI Taxonomy" id="758803"/>
    <lineage>
        <taxon>Bacteria</taxon>
        <taxon>Bacillati</taxon>
        <taxon>Actinomycetota</taxon>
        <taxon>Actinomycetes</taxon>
        <taxon>Streptosporangiales</taxon>
        <taxon>Nocardiopsidaceae</taxon>
        <taxon>Nocardiopsis</taxon>
    </lineage>
</organism>
<sequence length="60" mass="6427">MFRSFGRSCVRLVEAFAKACHSRMSSVVRRSESAPAGPLGHGVDPDGVFEPGPIVIDRIA</sequence>
<dbReference type="EMBL" id="FQZK01000039">
    <property type="protein sequence ID" value="SHK87750.1"/>
    <property type="molecule type" value="Genomic_DNA"/>
</dbReference>
<gene>
    <name evidence="1" type="ORF">SAMN05421803_13917</name>
</gene>
<evidence type="ECO:0000313" key="2">
    <source>
        <dbReference type="Proteomes" id="UP000184452"/>
    </source>
</evidence>